<comment type="caution">
    <text evidence="2">The sequence shown here is derived from an EMBL/GenBank/DDBJ whole genome shotgun (WGS) entry which is preliminary data.</text>
</comment>
<protein>
    <submittedName>
        <fullName evidence="2">Uncharacterized protein</fullName>
    </submittedName>
</protein>
<feature type="transmembrane region" description="Helical" evidence="1">
    <location>
        <begin position="145"/>
        <end position="165"/>
    </location>
</feature>
<sequence length="170" mass="18559">MASHGPAVLLTALALKWPRLLVLLGILGLSTTFTAYITTDRQKTFSQLPDADTLLTSLKAPVSPEPDVECIICKGLLTIWAATHYLALALLKHGLALIFKTRFVAETLVVYAIAMAFLDLANHAIDQHRDLGLHWWKGVSRGDHLDSFMAGASVLLAGLLSYCYLTWTGL</sequence>
<proteinExistence type="predicted"/>
<dbReference type="EMBL" id="LFZO01000020">
    <property type="protein sequence ID" value="KXT17413.1"/>
    <property type="molecule type" value="Genomic_DNA"/>
</dbReference>
<keyword evidence="1" id="KW-1133">Transmembrane helix</keyword>
<name>A0A139IRN0_9PEZI</name>
<evidence type="ECO:0000313" key="3">
    <source>
        <dbReference type="Proteomes" id="UP000073492"/>
    </source>
</evidence>
<dbReference type="STRING" id="113226.A0A139IRN0"/>
<accession>A0A139IRN0</accession>
<feature type="transmembrane region" description="Helical" evidence="1">
    <location>
        <begin position="71"/>
        <end position="91"/>
    </location>
</feature>
<keyword evidence="1" id="KW-0812">Transmembrane</keyword>
<keyword evidence="1" id="KW-0472">Membrane</keyword>
<dbReference type="OrthoDB" id="8062037at2759"/>
<dbReference type="Proteomes" id="UP000073492">
    <property type="component" value="Unassembled WGS sequence"/>
</dbReference>
<gene>
    <name evidence="2" type="ORF">AC579_5748</name>
</gene>
<dbReference type="AlphaFoldDB" id="A0A139IRN0"/>
<feature type="transmembrane region" description="Helical" evidence="1">
    <location>
        <begin position="20"/>
        <end position="39"/>
    </location>
</feature>
<feature type="transmembrane region" description="Helical" evidence="1">
    <location>
        <begin position="103"/>
        <end position="125"/>
    </location>
</feature>
<evidence type="ECO:0000256" key="1">
    <source>
        <dbReference type="SAM" id="Phobius"/>
    </source>
</evidence>
<keyword evidence="3" id="KW-1185">Reference proteome</keyword>
<evidence type="ECO:0000313" key="2">
    <source>
        <dbReference type="EMBL" id="KXT17413.1"/>
    </source>
</evidence>
<organism evidence="2 3">
    <name type="scientific">Pseudocercospora musae</name>
    <dbReference type="NCBI Taxonomy" id="113226"/>
    <lineage>
        <taxon>Eukaryota</taxon>
        <taxon>Fungi</taxon>
        <taxon>Dikarya</taxon>
        <taxon>Ascomycota</taxon>
        <taxon>Pezizomycotina</taxon>
        <taxon>Dothideomycetes</taxon>
        <taxon>Dothideomycetidae</taxon>
        <taxon>Mycosphaerellales</taxon>
        <taxon>Mycosphaerellaceae</taxon>
        <taxon>Pseudocercospora</taxon>
    </lineage>
</organism>
<reference evidence="2 3" key="1">
    <citation type="submission" date="2015-07" db="EMBL/GenBank/DDBJ databases">
        <title>Comparative genomics of the Sigatoka disease complex on banana suggests a link between parallel evolutionary changes in Pseudocercospora fijiensis and Pseudocercospora eumusae and increased virulence on the banana host.</title>
        <authorList>
            <person name="Chang T.-C."/>
            <person name="Salvucci A."/>
            <person name="Crous P.W."/>
            <person name="Stergiopoulos I."/>
        </authorList>
    </citation>
    <scope>NUCLEOTIDE SEQUENCE [LARGE SCALE GENOMIC DNA]</scope>
    <source>
        <strain evidence="2 3">CBS 116634</strain>
    </source>
</reference>